<proteinExistence type="inferred from homology"/>
<dbReference type="InterPro" id="IPR000577">
    <property type="entry name" value="Carb_kinase_FGGY"/>
</dbReference>
<dbReference type="AlphaFoldDB" id="A0A974BIU4"/>
<dbReference type="CDD" id="cd07805">
    <property type="entry name" value="ASKHA_NBD_FGGY_CvXK-like"/>
    <property type="match status" value="1"/>
</dbReference>
<dbReference type="InterPro" id="IPR018485">
    <property type="entry name" value="FGGY_C"/>
</dbReference>
<dbReference type="InterPro" id="IPR050406">
    <property type="entry name" value="FGGY_Carb_Kinase"/>
</dbReference>
<comment type="similarity">
    <text evidence="1">Belongs to the FGGY kinase family.</text>
</comment>
<dbReference type="PIRSF" id="PIRSF000538">
    <property type="entry name" value="GlpK"/>
    <property type="match status" value="1"/>
</dbReference>
<feature type="domain" description="Carbohydrate kinase FGGY N-terminal" evidence="4">
    <location>
        <begin position="5"/>
        <end position="259"/>
    </location>
</feature>
<protein>
    <submittedName>
        <fullName evidence="6">Carbohydrate kinase</fullName>
    </submittedName>
</protein>
<organism evidence="6 7">
    <name type="scientific">Sedimentibacter hydroxybenzoicus DSM 7310</name>
    <dbReference type="NCBI Taxonomy" id="1123245"/>
    <lineage>
        <taxon>Bacteria</taxon>
        <taxon>Bacillati</taxon>
        <taxon>Bacillota</taxon>
        <taxon>Tissierellia</taxon>
        <taxon>Sedimentibacter</taxon>
    </lineage>
</organism>
<keyword evidence="2" id="KW-0808">Transferase</keyword>
<dbReference type="RefSeq" id="WP_179237121.1">
    <property type="nucleotide sequence ID" value="NZ_JACBNQ010000002.1"/>
</dbReference>
<gene>
    <name evidence="6" type="ORF">HZF24_04760</name>
</gene>
<evidence type="ECO:0000313" key="7">
    <source>
        <dbReference type="Proteomes" id="UP000611629"/>
    </source>
</evidence>
<name>A0A974BIU4_SEDHY</name>
<accession>A0A974BIU4</accession>
<evidence type="ECO:0000256" key="1">
    <source>
        <dbReference type="ARBA" id="ARBA00009156"/>
    </source>
</evidence>
<dbReference type="Gene3D" id="3.30.420.40">
    <property type="match status" value="2"/>
</dbReference>
<dbReference type="InterPro" id="IPR018484">
    <property type="entry name" value="FGGY_N"/>
</dbReference>
<keyword evidence="7" id="KW-1185">Reference proteome</keyword>
<dbReference type="PANTHER" id="PTHR43095">
    <property type="entry name" value="SUGAR KINASE"/>
    <property type="match status" value="1"/>
</dbReference>
<evidence type="ECO:0000256" key="2">
    <source>
        <dbReference type="ARBA" id="ARBA00022679"/>
    </source>
</evidence>
<evidence type="ECO:0000256" key="3">
    <source>
        <dbReference type="ARBA" id="ARBA00022777"/>
    </source>
</evidence>
<evidence type="ECO:0000313" key="6">
    <source>
        <dbReference type="EMBL" id="NYB73445.1"/>
    </source>
</evidence>
<dbReference type="GO" id="GO:0005975">
    <property type="term" value="P:carbohydrate metabolic process"/>
    <property type="evidence" value="ECO:0007669"/>
    <property type="project" value="InterPro"/>
</dbReference>
<evidence type="ECO:0000259" key="5">
    <source>
        <dbReference type="Pfam" id="PF02782"/>
    </source>
</evidence>
<dbReference type="SUPFAM" id="SSF53067">
    <property type="entry name" value="Actin-like ATPase domain"/>
    <property type="match status" value="2"/>
</dbReference>
<dbReference type="GO" id="GO:0016301">
    <property type="term" value="F:kinase activity"/>
    <property type="evidence" value="ECO:0007669"/>
    <property type="project" value="UniProtKB-KW"/>
</dbReference>
<dbReference type="Pfam" id="PF02782">
    <property type="entry name" value="FGGY_C"/>
    <property type="match status" value="1"/>
</dbReference>
<dbReference type="Proteomes" id="UP000611629">
    <property type="component" value="Unassembled WGS sequence"/>
</dbReference>
<sequence>MDMIYVIAYDIGTTGVKTCLFGIGEKIELIAGVHEGYGLYMVENGGAEQDENEWWNAMCSTTRKLFDSADVKPSDIKGISFCSQMQGLVLVDENGSAVRRPMSYMDQRAVREMKEGISHGIQVAGANVFKLVKSLIITGAASISVKDPVWKYKWVEHNEPRNFERTHKWLDVKEYLICRCTGKFVMTEDSAFATLLYDTREGKRGWSKTLCQMYGVRTEHLPHVIKSTDVAGYLTRGASEALGLVHGIPVFGGGGDASLIGIGAGCVETGDTHIYLGTSGWVSTIVDRQKVDVSKMIAAIVGAQSGHYNYFAEMETAGKCLEWVKDHLALDEIDIYLEKRHVVESKETLYTSLYDYLMETISKIEPGAGGVVFTPWLHGNRCPFEDPDASGIFFNITLDTGKTELIRAVVEGVCYHLKWMLECQKEKIKSSDTIRFVGGGALSPVTAQMLADITGHRIDVTANPQNVGSVGAAAVMGTGLGIIQKLETVKEYVSVEQSFIPDEKTRAVYERNYQVFKRLYKCNKKNFKYLHTKVEVSGNELSQLG</sequence>
<reference evidence="6" key="1">
    <citation type="submission" date="2020-07" db="EMBL/GenBank/DDBJ databases">
        <title>Genomic analysis of a strain of Sedimentibacter Hydroxybenzoicus DSM7310.</title>
        <authorList>
            <person name="Ma S."/>
        </authorList>
    </citation>
    <scope>NUCLEOTIDE SEQUENCE</scope>
    <source>
        <strain evidence="6">DSM 7310</strain>
    </source>
</reference>
<dbReference type="EMBL" id="JACBNQ010000002">
    <property type="protein sequence ID" value="NYB73445.1"/>
    <property type="molecule type" value="Genomic_DNA"/>
</dbReference>
<keyword evidence="3 6" id="KW-0418">Kinase</keyword>
<dbReference type="PANTHER" id="PTHR43095:SF5">
    <property type="entry name" value="XYLULOSE KINASE"/>
    <property type="match status" value="1"/>
</dbReference>
<dbReference type="InterPro" id="IPR043129">
    <property type="entry name" value="ATPase_NBD"/>
</dbReference>
<dbReference type="Pfam" id="PF00370">
    <property type="entry name" value="FGGY_N"/>
    <property type="match status" value="1"/>
</dbReference>
<comment type="caution">
    <text evidence="6">The sequence shown here is derived from an EMBL/GenBank/DDBJ whole genome shotgun (WGS) entry which is preliminary data.</text>
</comment>
<feature type="domain" description="Carbohydrate kinase FGGY C-terminal" evidence="5">
    <location>
        <begin position="274"/>
        <end position="475"/>
    </location>
</feature>
<evidence type="ECO:0000259" key="4">
    <source>
        <dbReference type="Pfam" id="PF00370"/>
    </source>
</evidence>